<evidence type="ECO:0000313" key="4">
    <source>
        <dbReference type="EMBL" id="CAL5135835.1"/>
    </source>
</evidence>
<feature type="region of interest" description="Disordered" evidence="1">
    <location>
        <begin position="255"/>
        <end position="282"/>
    </location>
</feature>
<keyword evidence="2" id="KW-1133">Transmembrane helix</keyword>
<evidence type="ECO:0000256" key="2">
    <source>
        <dbReference type="SAM" id="Phobius"/>
    </source>
</evidence>
<evidence type="ECO:0000256" key="3">
    <source>
        <dbReference type="SAM" id="SignalP"/>
    </source>
</evidence>
<feature type="transmembrane region" description="Helical" evidence="2">
    <location>
        <begin position="221"/>
        <end position="247"/>
    </location>
</feature>
<evidence type="ECO:0000313" key="5">
    <source>
        <dbReference type="Proteomes" id="UP001497525"/>
    </source>
</evidence>
<dbReference type="PANTHER" id="PTHR19991:SF2">
    <property type="entry name" value="GH08893P"/>
    <property type="match status" value="1"/>
</dbReference>
<dbReference type="AlphaFoldDB" id="A0AAV2TGM7"/>
<keyword evidence="2" id="KW-0472">Membrane</keyword>
<feature type="chain" id="PRO_5043875698" description="Protein BIG1" evidence="3">
    <location>
        <begin position="24"/>
        <end position="282"/>
    </location>
</feature>
<name>A0AAV2TGM7_CALDB</name>
<proteinExistence type="predicted"/>
<feature type="signal peptide" evidence="3">
    <location>
        <begin position="1"/>
        <end position="23"/>
    </location>
</feature>
<organism evidence="4 5">
    <name type="scientific">Calicophoron daubneyi</name>
    <name type="common">Rumen fluke</name>
    <name type="synonym">Paramphistomum daubneyi</name>
    <dbReference type="NCBI Taxonomy" id="300641"/>
    <lineage>
        <taxon>Eukaryota</taxon>
        <taxon>Metazoa</taxon>
        <taxon>Spiralia</taxon>
        <taxon>Lophotrochozoa</taxon>
        <taxon>Platyhelminthes</taxon>
        <taxon>Trematoda</taxon>
        <taxon>Digenea</taxon>
        <taxon>Plagiorchiida</taxon>
        <taxon>Pronocephalata</taxon>
        <taxon>Paramphistomoidea</taxon>
        <taxon>Paramphistomidae</taxon>
        <taxon>Calicophoron</taxon>
    </lineage>
</organism>
<accession>A0AAV2TGM7</accession>
<gene>
    <name evidence="4" type="ORF">CDAUBV1_LOCUS9946</name>
</gene>
<keyword evidence="2" id="KW-0812">Transmembrane</keyword>
<protein>
    <recommendedName>
        <fullName evidence="6">Protein BIG1</fullName>
    </recommendedName>
</protein>
<sequence length="282" mass="30889">MWSLHSLRASLCVVLFCAPFIKSSLITASVDELENADFSAISEGSNPAIIFVGPLHHVHLMNAIHQFSNGVRAALLNDANFEHDTQATTGGTTGDWLVIFDELTDSAVKVYDGLSLSVRAKGLSLGVIDPKKSSRTAKRFGISSRSGESIEVILLRHSRLYRFGGPIKRSDFDDILNFATKEYQAHPQSVIPRPRMVFDEVVDWLVEISVALAKQYGQFTVFAFGTALLLILMLAVTTAITLCFWAIRRSQSATLPQPTPEPLPHEAGDDGGAYKIKKSKAD</sequence>
<evidence type="ECO:0008006" key="6">
    <source>
        <dbReference type="Google" id="ProtNLM"/>
    </source>
</evidence>
<keyword evidence="3" id="KW-0732">Signal</keyword>
<reference evidence="4" key="1">
    <citation type="submission" date="2024-06" db="EMBL/GenBank/DDBJ databases">
        <authorList>
            <person name="Liu X."/>
            <person name="Lenzi L."/>
            <person name="Haldenby T S."/>
            <person name="Uol C."/>
        </authorList>
    </citation>
    <scope>NUCLEOTIDE SEQUENCE</scope>
</reference>
<comment type="caution">
    <text evidence="4">The sequence shown here is derived from an EMBL/GenBank/DDBJ whole genome shotgun (WGS) entry which is preliminary data.</text>
</comment>
<evidence type="ECO:0000256" key="1">
    <source>
        <dbReference type="SAM" id="MobiDB-lite"/>
    </source>
</evidence>
<dbReference type="EMBL" id="CAXLJL010000268">
    <property type="protein sequence ID" value="CAL5135835.1"/>
    <property type="molecule type" value="Genomic_DNA"/>
</dbReference>
<dbReference type="Proteomes" id="UP001497525">
    <property type="component" value="Unassembled WGS sequence"/>
</dbReference>
<dbReference type="PANTHER" id="PTHR19991">
    <property type="entry name" value="L 2 01289"/>
    <property type="match status" value="1"/>
</dbReference>